<dbReference type="SUPFAM" id="SSF103473">
    <property type="entry name" value="MFS general substrate transporter"/>
    <property type="match status" value="1"/>
</dbReference>
<dbReference type="PANTHER" id="PTHR43124:SF10">
    <property type="entry name" value="PURINE EFFLUX PUMP PBUE"/>
    <property type="match status" value="1"/>
</dbReference>
<evidence type="ECO:0000256" key="2">
    <source>
        <dbReference type="ARBA" id="ARBA00022475"/>
    </source>
</evidence>
<dbReference type="EMBL" id="PXNQ02000002">
    <property type="protein sequence ID" value="RNF35663.1"/>
    <property type="molecule type" value="Genomic_DNA"/>
</dbReference>
<sequence>MIYHETQDLPNAVRKIQTIALLSAVLLVGSNAFVLTPILSDVARGLATQPSRIAWAISAFGAATAVSALTLAGMIDRMPAGRVLGGAALLMALAQAASGSAQSWIWLCLSQAFAGIAVGILLSGTYATAAATASKGREAARLGLVLTGWALSLVLAVPLAAFVTEHVGWRMVYALLAGLSVLVSMGLMLALRGVRGGIAGRTPLWRALRLPHVASLLAAVFVYMAAFYGSFAFFGEGVRRAFGISAQGTGVFVLAYGLGFGLAGIGLGLAAPRITRGYVMLVLLGIAASYACWRFALVAPPVAFTAAMAWGILNQLGLNALVVSLNQRAPNARGAVMGLNSAVTYSAVFAGPVIMAPIQAGSGFAAVTGFAAILIMIGVLIVGRQYKPRL</sequence>
<evidence type="ECO:0000256" key="6">
    <source>
        <dbReference type="SAM" id="Phobius"/>
    </source>
</evidence>
<feature type="transmembrane region" description="Helical" evidence="6">
    <location>
        <begin position="335"/>
        <end position="358"/>
    </location>
</feature>
<evidence type="ECO:0000256" key="1">
    <source>
        <dbReference type="ARBA" id="ARBA00004651"/>
    </source>
</evidence>
<proteinExistence type="predicted"/>
<dbReference type="Pfam" id="PF07690">
    <property type="entry name" value="MFS_1"/>
    <property type="match status" value="1"/>
</dbReference>
<evidence type="ECO:0000313" key="8">
    <source>
        <dbReference type="EMBL" id="RNF35663.1"/>
    </source>
</evidence>
<accession>A0A3R7MAI1</accession>
<dbReference type="InterPro" id="IPR036259">
    <property type="entry name" value="MFS_trans_sf"/>
</dbReference>
<dbReference type="Gene3D" id="1.20.1250.20">
    <property type="entry name" value="MFS general substrate transporter like domains"/>
    <property type="match status" value="1"/>
</dbReference>
<dbReference type="GO" id="GO:0022857">
    <property type="term" value="F:transmembrane transporter activity"/>
    <property type="evidence" value="ECO:0007669"/>
    <property type="project" value="InterPro"/>
</dbReference>
<protein>
    <submittedName>
        <fullName evidence="8">MFS transporter</fullName>
    </submittedName>
</protein>
<feature type="transmembrane region" description="Helical" evidence="6">
    <location>
        <begin position="278"/>
        <end position="296"/>
    </location>
</feature>
<feature type="transmembrane region" description="Helical" evidence="6">
    <location>
        <begin position="302"/>
        <end position="323"/>
    </location>
</feature>
<feature type="transmembrane region" description="Helical" evidence="6">
    <location>
        <begin position="212"/>
        <end position="231"/>
    </location>
</feature>
<evidence type="ECO:0000313" key="9">
    <source>
        <dbReference type="Proteomes" id="UP000238137"/>
    </source>
</evidence>
<dbReference type="GO" id="GO:0005886">
    <property type="term" value="C:plasma membrane"/>
    <property type="evidence" value="ECO:0007669"/>
    <property type="project" value="UniProtKB-SubCell"/>
</dbReference>
<dbReference type="InterPro" id="IPR011701">
    <property type="entry name" value="MFS"/>
</dbReference>
<keyword evidence="4 6" id="KW-1133">Transmembrane helix</keyword>
<dbReference type="PROSITE" id="PS50850">
    <property type="entry name" value="MFS"/>
    <property type="match status" value="1"/>
</dbReference>
<dbReference type="OrthoDB" id="8667309at2"/>
<keyword evidence="2" id="KW-1003">Cell membrane</keyword>
<feature type="transmembrane region" description="Helical" evidence="6">
    <location>
        <begin position="20"/>
        <end position="40"/>
    </location>
</feature>
<feature type="transmembrane region" description="Helical" evidence="6">
    <location>
        <begin position="52"/>
        <end position="73"/>
    </location>
</feature>
<feature type="transmembrane region" description="Helical" evidence="6">
    <location>
        <begin position="364"/>
        <end position="383"/>
    </location>
</feature>
<dbReference type="Proteomes" id="UP000238137">
    <property type="component" value="Unassembled WGS sequence"/>
</dbReference>
<feature type="transmembrane region" description="Helical" evidence="6">
    <location>
        <begin position="104"/>
        <end position="127"/>
    </location>
</feature>
<gene>
    <name evidence="8" type="ORF">A7A09_004485</name>
</gene>
<keyword evidence="9" id="KW-1185">Reference proteome</keyword>
<dbReference type="InterPro" id="IPR020846">
    <property type="entry name" value="MFS_dom"/>
</dbReference>
<keyword evidence="3 6" id="KW-0812">Transmembrane</keyword>
<feature type="transmembrane region" description="Helical" evidence="6">
    <location>
        <begin position="80"/>
        <end position="98"/>
    </location>
</feature>
<feature type="domain" description="Major facilitator superfamily (MFS) profile" evidence="7">
    <location>
        <begin position="17"/>
        <end position="386"/>
    </location>
</feature>
<dbReference type="AlphaFoldDB" id="A0A3R7MAI1"/>
<dbReference type="PANTHER" id="PTHR43124">
    <property type="entry name" value="PURINE EFFLUX PUMP PBUE"/>
    <property type="match status" value="1"/>
</dbReference>
<comment type="subcellular location">
    <subcellularLocation>
        <location evidence="1">Cell membrane</location>
        <topology evidence="1">Multi-pass membrane protein</topology>
    </subcellularLocation>
</comment>
<evidence type="ECO:0000259" key="7">
    <source>
        <dbReference type="PROSITE" id="PS50850"/>
    </source>
</evidence>
<name>A0A3R7MAI1_9RHOB</name>
<feature type="transmembrane region" description="Helical" evidence="6">
    <location>
        <begin position="251"/>
        <end position="271"/>
    </location>
</feature>
<dbReference type="InterPro" id="IPR050189">
    <property type="entry name" value="MFS_Efflux_Transporters"/>
</dbReference>
<feature type="transmembrane region" description="Helical" evidence="6">
    <location>
        <begin position="139"/>
        <end position="163"/>
    </location>
</feature>
<dbReference type="RefSeq" id="WP_106690267.1">
    <property type="nucleotide sequence ID" value="NZ_PXNQ02000002.1"/>
</dbReference>
<organism evidence="8 9">
    <name type="scientific">Paracoccus methylarcula</name>
    <dbReference type="NCBI Taxonomy" id="72022"/>
    <lineage>
        <taxon>Bacteria</taxon>
        <taxon>Pseudomonadati</taxon>
        <taxon>Pseudomonadota</taxon>
        <taxon>Alphaproteobacteria</taxon>
        <taxon>Rhodobacterales</taxon>
        <taxon>Paracoccaceae</taxon>
        <taxon>Paracoccus</taxon>
    </lineage>
</organism>
<evidence type="ECO:0000256" key="5">
    <source>
        <dbReference type="ARBA" id="ARBA00023136"/>
    </source>
</evidence>
<comment type="caution">
    <text evidence="8">The sequence shown here is derived from an EMBL/GenBank/DDBJ whole genome shotgun (WGS) entry which is preliminary data.</text>
</comment>
<reference evidence="8" key="1">
    <citation type="submission" date="2018-05" db="EMBL/GenBank/DDBJ databases">
        <title>Reclassification of Methylarcula marina and Methylarcula terricola as Paracoccus methylarcula sp.nov., comb.nov. and Paracoccus terricola comb.nov.</title>
        <authorList>
            <person name="Shmareva M.N."/>
            <person name="Doronina N.V."/>
            <person name="Vasilenko O.V."/>
            <person name="Tarlachkov S.V."/>
            <person name="Trotsenko Y.A."/>
        </authorList>
    </citation>
    <scope>NUCLEOTIDE SEQUENCE [LARGE SCALE GENOMIC DNA]</scope>
    <source>
        <strain evidence="8">VKM B-2159</strain>
    </source>
</reference>
<evidence type="ECO:0000256" key="4">
    <source>
        <dbReference type="ARBA" id="ARBA00022989"/>
    </source>
</evidence>
<evidence type="ECO:0000256" key="3">
    <source>
        <dbReference type="ARBA" id="ARBA00022692"/>
    </source>
</evidence>
<keyword evidence="5 6" id="KW-0472">Membrane</keyword>
<feature type="transmembrane region" description="Helical" evidence="6">
    <location>
        <begin position="169"/>
        <end position="191"/>
    </location>
</feature>